<dbReference type="InterPro" id="IPR050982">
    <property type="entry name" value="Auxin_biosynth/cation_transpt"/>
</dbReference>
<comment type="caution">
    <text evidence="2">The sequence shown here is derived from an EMBL/GenBank/DDBJ whole genome shotgun (WGS) entry which is preliminary data.</text>
</comment>
<evidence type="ECO:0000256" key="1">
    <source>
        <dbReference type="ARBA" id="ARBA00023002"/>
    </source>
</evidence>
<dbReference type="PANTHER" id="PTHR43539:SF78">
    <property type="entry name" value="FLAVIN-CONTAINING MONOOXYGENASE"/>
    <property type="match status" value="1"/>
</dbReference>
<dbReference type="Gene3D" id="3.50.50.60">
    <property type="entry name" value="FAD/NAD(P)-binding domain"/>
    <property type="match status" value="1"/>
</dbReference>
<proteinExistence type="predicted"/>
<dbReference type="RefSeq" id="WP_086789178.1">
    <property type="nucleotide sequence ID" value="NZ_JAGIOO010000001.1"/>
</dbReference>
<evidence type="ECO:0000313" key="2">
    <source>
        <dbReference type="EMBL" id="MBP2472703.1"/>
    </source>
</evidence>
<protein>
    <submittedName>
        <fullName evidence="2">Flavoprotein involved in K+ transport</fullName>
    </submittedName>
</protein>
<dbReference type="PRINTS" id="PR00368">
    <property type="entry name" value="FADPNR"/>
</dbReference>
<name>A0ABS5A7X7_9PSEU</name>
<accession>A0ABS5A7X7</accession>
<organism evidence="2 3">
    <name type="scientific">Crossiella equi</name>
    <dbReference type="NCBI Taxonomy" id="130796"/>
    <lineage>
        <taxon>Bacteria</taxon>
        <taxon>Bacillati</taxon>
        <taxon>Actinomycetota</taxon>
        <taxon>Actinomycetes</taxon>
        <taxon>Pseudonocardiales</taxon>
        <taxon>Pseudonocardiaceae</taxon>
        <taxon>Crossiella</taxon>
    </lineage>
</organism>
<evidence type="ECO:0000313" key="3">
    <source>
        <dbReference type="Proteomes" id="UP001519363"/>
    </source>
</evidence>
<dbReference type="InterPro" id="IPR036188">
    <property type="entry name" value="FAD/NAD-bd_sf"/>
</dbReference>
<keyword evidence="3" id="KW-1185">Reference proteome</keyword>
<sequence>MASYARKIPAVVIGGGQSGLAAARALLARGFRPVVLEAGAEPVGSWPQYYDSLKLFTPVRFNGLPGLPFPGHPDRFPSRDDVVAYLRAYAASLDCEIRTRTRVESVLCEAAGFVVRSADGSVDRAPVVISATGEFSSPHRPDLGLGPFTGRVLHSCEYRAPEEFAGQRVVVVGAGNSGVQIAVELAGHARTTLASRRPPRIHRMVKPGQEDKRQYFWDVFATLGRLPLGPLFFRKGEMAQYVLDNVGGASEALKARRPDARPLFTAADGDTLTWRDGTREHVDAVILATGFRPGREYLRTIGALDPAGRPRQWWGVSTTHPGLGYVGLFGQRALYTGSLGGAGWDADYVARALRRKVVRRLATDEVRELSGIR</sequence>
<dbReference type="PANTHER" id="PTHR43539">
    <property type="entry name" value="FLAVIN-BINDING MONOOXYGENASE-LIKE PROTEIN (AFU_ORTHOLOGUE AFUA_4G09220)"/>
    <property type="match status" value="1"/>
</dbReference>
<dbReference type="PRINTS" id="PR00469">
    <property type="entry name" value="PNDRDTASEII"/>
</dbReference>
<dbReference type="EMBL" id="JAGIOO010000001">
    <property type="protein sequence ID" value="MBP2472703.1"/>
    <property type="molecule type" value="Genomic_DNA"/>
</dbReference>
<dbReference type="Pfam" id="PF13738">
    <property type="entry name" value="Pyr_redox_3"/>
    <property type="match status" value="1"/>
</dbReference>
<keyword evidence="1" id="KW-0560">Oxidoreductase</keyword>
<gene>
    <name evidence="2" type="ORF">JOF53_001575</name>
</gene>
<reference evidence="2 3" key="1">
    <citation type="submission" date="2021-03" db="EMBL/GenBank/DDBJ databases">
        <title>Sequencing the genomes of 1000 actinobacteria strains.</title>
        <authorList>
            <person name="Klenk H.-P."/>
        </authorList>
    </citation>
    <scope>NUCLEOTIDE SEQUENCE [LARGE SCALE GENOMIC DNA]</scope>
    <source>
        <strain evidence="2 3">DSM 44580</strain>
    </source>
</reference>
<dbReference type="SUPFAM" id="SSF51905">
    <property type="entry name" value="FAD/NAD(P)-binding domain"/>
    <property type="match status" value="2"/>
</dbReference>
<dbReference type="Proteomes" id="UP001519363">
    <property type="component" value="Unassembled WGS sequence"/>
</dbReference>